<comment type="caution">
    <text evidence="2">The sequence shown here is derived from an EMBL/GenBank/DDBJ whole genome shotgun (WGS) entry which is preliminary data.</text>
</comment>
<proteinExistence type="predicted"/>
<gene>
    <name evidence="2" type="ORF">ACFYXI_02600</name>
</gene>
<keyword evidence="3" id="KW-1185">Reference proteome</keyword>
<evidence type="ECO:0000256" key="1">
    <source>
        <dbReference type="SAM" id="MobiDB-lite"/>
    </source>
</evidence>
<dbReference type="EMBL" id="JBIASD010000001">
    <property type="protein sequence ID" value="MFF3664457.1"/>
    <property type="molecule type" value="Genomic_DNA"/>
</dbReference>
<dbReference type="RefSeq" id="WP_387408554.1">
    <property type="nucleotide sequence ID" value="NZ_JBIASD010000001.1"/>
</dbReference>
<evidence type="ECO:0000313" key="3">
    <source>
        <dbReference type="Proteomes" id="UP001602013"/>
    </source>
</evidence>
<feature type="region of interest" description="Disordered" evidence="1">
    <location>
        <begin position="1"/>
        <end position="51"/>
    </location>
</feature>
<dbReference type="Proteomes" id="UP001602013">
    <property type="component" value="Unassembled WGS sequence"/>
</dbReference>
<protein>
    <submittedName>
        <fullName evidence="2">Uncharacterized protein</fullName>
    </submittedName>
</protein>
<sequence length="51" mass="5243">MPETDSTGGHHPADDAAQDDADGKEPASPTLTPDEAATDPPDDTPRGFEPV</sequence>
<name>A0ABW6SJT3_9ACTN</name>
<organism evidence="2 3">
    <name type="scientific">Microtetraspora malaysiensis</name>
    <dbReference type="NCBI Taxonomy" id="161358"/>
    <lineage>
        <taxon>Bacteria</taxon>
        <taxon>Bacillati</taxon>
        <taxon>Actinomycetota</taxon>
        <taxon>Actinomycetes</taxon>
        <taxon>Streptosporangiales</taxon>
        <taxon>Streptosporangiaceae</taxon>
        <taxon>Microtetraspora</taxon>
    </lineage>
</organism>
<accession>A0ABW6SJT3</accession>
<reference evidence="2 3" key="1">
    <citation type="submission" date="2024-10" db="EMBL/GenBank/DDBJ databases">
        <title>The Natural Products Discovery Center: Release of the First 8490 Sequenced Strains for Exploring Actinobacteria Biosynthetic Diversity.</title>
        <authorList>
            <person name="Kalkreuter E."/>
            <person name="Kautsar S.A."/>
            <person name="Yang D."/>
            <person name="Bader C.D."/>
            <person name="Teijaro C.N."/>
            <person name="Fluegel L."/>
            <person name="Davis C.M."/>
            <person name="Simpson J.R."/>
            <person name="Lauterbach L."/>
            <person name="Steele A.D."/>
            <person name="Gui C."/>
            <person name="Meng S."/>
            <person name="Li G."/>
            <person name="Viehrig K."/>
            <person name="Ye F."/>
            <person name="Su P."/>
            <person name="Kiefer A.F."/>
            <person name="Nichols A."/>
            <person name="Cepeda A.J."/>
            <person name="Yan W."/>
            <person name="Fan B."/>
            <person name="Jiang Y."/>
            <person name="Adhikari A."/>
            <person name="Zheng C.-J."/>
            <person name="Schuster L."/>
            <person name="Cowan T.M."/>
            <person name="Smanski M.J."/>
            <person name="Chevrette M.G."/>
            <person name="De Carvalho L.P.S."/>
            <person name="Shen B."/>
        </authorList>
    </citation>
    <scope>NUCLEOTIDE SEQUENCE [LARGE SCALE GENOMIC DNA]</scope>
    <source>
        <strain evidence="2 3">NPDC002173</strain>
    </source>
</reference>
<evidence type="ECO:0000313" key="2">
    <source>
        <dbReference type="EMBL" id="MFF3664457.1"/>
    </source>
</evidence>